<dbReference type="Pfam" id="PF13302">
    <property type="entry name" value="Acetyltransf_3"/>
    <property type="match status" value="1"/>
</dbReference>
<dbReference type="PANTHER" id="PTHR43792:SF1">
    <property type="entry name" value="N-ACETYLTRANSFERASE DOMAIN-CONTAINING PROTEIN"/>
    <property type="match status" value="1"/>
</dbReference>
<dbReference type="Gene3D" id="3.40.630.30">
    <property type="match status" value="1"/>
</dbReference>
<proteinExistence type="predicted"/>
<protein>
    <submittedName>
        <fullName evidence="2">GNAT family N-acetyltransferase</fullName>
    </submittedName>
</protein>
<name>A0ABY3YIU2_9FLAO</name>
<dbReference type="InterPro" id="IPR000182">
    <property type="entry name" value="GNAT_dom"/>
</dbReference>
<dbReference type="PROSITE" id="PS51186">
    <property type="entry name" value="GNAT"/>
    <property type="match status" value="1"/>
</dbReference>
<gene>
    <name evidence="2" type="ORF">MQE36_10990</name>
</gene>
<dbReference type="EMBL" id="CP094326">
    <property type="protein sequence ID" value="UNY97610.1"/>
    <property type="molecule type" value="Genomic_DNA"/>
</dbReference>
<dbReference type="PANTHER" id="PTHR43792">
    <property type="entry name" value="GNAT FAMILY, PUTATIVE (AFU_ORTHOLOGUE AFUA_3G00765)-RELATED-RELATED"/>
    <property type="match status" value="1"/>
</dbReference>
<evidence type="ECO:0000259" key="1">
    <source>
        <dbReference type="PROSITE" id="PS51186"/>
    </source>
</evidence>
<dbReference type="InterPro" id="IPR051531">
    <property type="entry name" value="N-acetyltransferase"/>
</dbReference>
<evidence type="ECO:0000313" key="3">
    <source>
        <dbReference type="Proteomes" id="UP000829476"/>
    </source>
</evidence>
<organism evidence="2 3">
    <name type="scientific">Zhouia spongiae</name>
    <dbReference type="NCBI Taxonomy" id="2202721"/>
    <lineage>
        <taxon>Bacteria</taxon>
        <taxon>Pseudomonadati</taxon>
        <taxon>Bacteroidota</taxon>
        <taxon>Flavobacteriia</taxon>
        <taxon>Flavobacteriales</taxon>
        <taxon>Flavobacteriaceae</taxon>
        <taxon>Zhouia</taxon>
    </lineage>
</organism>
<dbReference type="SUPFAM" id="SSF55729">
    <property type="entry name" value="Acyl-CoA N-acyltransferases (Nat)"/>
    <property type="match status" value="1"/>
</dbReference>
<sequence length="166" mass="19756">MIFKTKRLTIRLLKKEDLPSFYRLQNSQKVMKYTGSMPQHLAECTTDLKDLITKYSKTNNNFWVWAIENENNIFIGTCAIIFNDKKEWEIGYRFIEDFWGVGYGTEITQGLIEYAFGHLQLKQLKAYVDKRNVGSVKILEKLFNYKSTYWNNKDNCWDMVFEICNI</sequence>
<dbReference type="Proteomes" id="UP000829476">
    <property type="component" value="Chromosome"/>
</dbReference>
<accession>A0ABY3YIU2</accession>
<keyword evidence="3" id="KW-1185">Reference proteome</keyword>
<feature type="domain" description="N-acetyltransferase" evidence="1">
    <location>
        <begin position="8"/>
        <end position="166"/>
    </location>
</feature>
<reference evidence="2 3" key="1">
    <citation type="journal article" date="2018" name="Int. J. Syst. Evol. Microbiol.">
        <title>Zhouia spongiae sp. nov., isolated from a marine sponge.</title>
        <authorList>
            <person name="Zhuang L."/>
            <person name="Lin B."/>
            <person name="Qin F."/>
            <person name="Luo L."/>
        </authorList>
    </citation>
    <scope>NUCLEOTIDE SEQUENCE [LARGE SCALE GENOMIC DNA]</scope>
    <source>
        <strain evidence="2 3">HN-Y44</strain>
    </source>
</reference>
<dbReference type="RefSeq" id="WP_242936022.1">
    <property type="nucleotide sequence ID" value="NZ_CP094326.1"/>
</dbReference>
<evidence type="ECO:0000313" key="2">
    <source>
        <dbReference type="EMBL" id="UNY97610.1"/>
    </source>
</evidence>
<dbReference type="InterPro" id="IPR016181">
    <property type="entry name" value="Acyl_CoA_acyltransferase"/>
</dbReference>